<dbReference type="Pfam" id="PF13407">
    <property type="entry name" value="Peripla_BP_4"/>
    <property type="match status" value="1"/>
</dbReference>
<evidence type="ECO:0000256" key="2">
    <source>
        <dbReference type="ARBA" id="ARBA00007639"/>
    </source>
</evidence>
<feature type="chain" id="PRO_5024400677" evidence="4">
    <location>
        <begin position="31"/>
        <end position="344"/>
    </location>
</feature>
<comment type="similarity">
    <text evidence="2">Belongs to the bacterial solute-binding protein 2 family.</text>
</comment>
<feature type="domain" description="Periplasmic binding protein" evidence="5">
    <location>
        <begin position="36"/>
        <end position="306"/>
    </location>
</feature>
<reference evidence="6 7" key="1">
    <citation type="submission" date="2019-05" db="EMBL/GenBank/DDBJ databases">
        <authorList>
            <person name="Pankratov T."/>
            <person name="Grouzdev D."/>
        </authorList>
    </citation>
    <scope>NUCLEOTIDE SEQUENCE [LARGE SCALE GENOMIC DNA]</scope>
    <source>
        <strain evidence="6 7">KEBCLARHB70R</strain>
    </source>
</reference>
<dbReference type="Proteomes" id="UP000305654">
    <property type="component" value="Unassembled WGS sequence"/>
</dbReference>
<dbReference type="InterPro" id="IPR028082">
    <property type="entry name" value="Peripla_BP_I"/>
</dbReference>
<keyword evidence="3 4" id="KW-0732">Signal</keyword>
<comment type="caution">
    <text evidence="6">The sequence shown here is derived from an EMBL/GenBank/DDBJ whole genome shotgun (WGS) entry which is preliminary data.</text>
</comment>
<organism evidence="6 7">
    <name type="scientific">Lichenicoccus roseus</name>
    <dbReference type="NCBI Taxonomy" id="2683649"/>
    <lineage>
        <taxon>Bacteria</taxon>
        <taxon>Pseudomonadati</taxon>
        <taxon>Pseudomonadota</taxon>
        <taxon>Alphaproteobacteria</taxon>
        <taxon>Acetobacterales</taxon>
        <taxon>Acetobacteraceae</taxon>
        <taxon>Lichenicoccus</taxon>
    </lineage>
</organism>
<dbReference type="PANTHER" id="PTHR46847:SF1">
    <property type="entry name" value="D-ALLOSE-BINDING PERIPLASMIC PROTEIN-RELATED"/>
    <property type="match status" value="1"/>
</dbReference>
<comment type="subcellular location">
    <subcellularLocation>
        <location evidence="1">Cell envelope</location>
    </subcellularLocation>
</comment>
<evidence type="ECO:0000256" key="3">
    <source>
        <dbReference type="ARBA" id="ARBA00022729"/>
    </source>
</evidence>
<sequence length="344" mass="36166">MYCSPLRAGVAATALACLGLIASAAAPAAAQQPAVVGYSVSTLANPFFQGMTKGVVTGIKAHPGLTLINTSANGDANTQATQVLDLINQHVAALILNPINANAIVPVVRRANKAHIPVFTLDRGAACGKCQVNFLETDNVALGKEGADFIAGRLKARYGTIKGNVVDLEGLLGTTAGDDRERGFATEFAKLSSANPGLKLVARQAADFDADKGFNITTQLLAAHNDIDAIFNGNDDNAIGAVRAIRQANRFVPIGDPKHIVVIGIDGTEQGLSAIRKGQMDATLSQNPLTMAAQTVNYIEQYLHGDKAGIPAHQFWPHVLLTKDNLDTPEVKQYGLWGDQVAAQ</sequence>
<accession>A0A5R9J4M6</accession>
<proteinExistence type="inferred from homology"/>
<feature type="signal peptide" evidence="4">
    <location>
        <begin position="1"/>
        <end position="30"/>
    </location>
</feature>
<keyword evidence="7" id="KW-1185">Reference proteome</keyword>
<gene>
    <name evidence="6" type="ORF">FE263_11020</name>
</gene>
<evidence type="ECO:0000256" key="1">
    <source>
        <dbReference type="ARBA" id="ARBA00004196"/>
    </source>
</evidence>
<dbReference type="SUPFAM" id="SSF53822">
    <property type="entry name" value="Periplasmic binding protein-like I"/>
    <property type="match status" value="1"/>
</dbReference>
<dbReference type="InterPro" id="IPR025997">
    <property type="entry name" value="SBP_2_dom"/>
</dbReference>
<name>A0A5R9J4M6_9PROT</name>
<evidence type="ECO:0000313" key="7">
    <source>
        <dbReference type="Proteomes" id="UP000305654"/>
    </source>
</evidence>
<evidence type="ECO:0000256" key="4">
    <source>
        <dbReference type="SAM" id="SignalP"/>
    </source>
</evidence>
<dbReference type="PANTHER" id="PTHR46847">
    <property type="entry name" value="D-ALLOSE-BINDING PERIPLASMIC PROTEIN-RELATED"/>
    <property type="match status" value="1"/>
</dbReference>
<dbReference type="RefSeq" id="WP_138326037.1">
    <property type="nucleotide sequence ID" value="NZ_VCDI01000003.1"/>
</dbReference>
<protein>
    <submittedName>
        <fullName evidence="6">Substrate-binding domain-containing protein</fullName>
    </submittedName>
</protein>
<evidence type="ECO:0000313" key="6">
    <source>
        <dbReference type="EMBL" id="TLU72575.1"/>
    </source>
</evidence>
<dbReference type="OrthoDB" id="9805127at2"/>
<dbReference type="Gene3D" id="3.40.50.2300">
    <property type="match status" value="2"/>
</dbReference>
<dbReference type="EMBL" id="VCDI01000003">
    <property type="protein sequence ID" value="TLU72575.1"/>
    <property type="molecule type" value="Genomic_DNA"/>
</dbReference>
<evidence type="ECO:0000259" key="5">
    <source>
        <dbReference type="Pfam" id="PF13407"/>
    </source>
</evidence>
<dbReference type="GO" id="GO:0030313">
    <property type="term" value="C:cell envelope"/>
    <property type="evidence" value="ECO:0007669"/>
    <property type="project" value="UniProtKB-SubCell"/>
</dbReference>
<dbReference type="AlphaFoldDB" id="A0A5R9J4M6"/>
<dbReference type="CDD" id="cd01536">
    <property type="entry name" value="PBP1_ABC_sugar_binding-like"/>
    <property type="match status" value="1"/>
</dbReference>
<dbReference type="GO" id="GO:0030246">
    <property type="term" value="F:carbohydrate binding"/>
    <property type="evidence" value="ECO:0007669"/>
    <property type="project" value="UniProtKB-ARBA"/>
</dbReference>